<gene>
    <name evidence="1" type="ORF">MENTE1834_LOCUS12097</name>
</gene>
<accession>A0ACB0YH36</accession>
<reference evidence="1" key="1">
    <citation type="submission" date="2023-11" db="EMBL/GenBank/DDBJ databases">
        <authorList>
            <person name="Poullet M."/>
        </authorList>
    </citation>
    <scope>NUCLEOTIDE SEQUENCE</scope>
    <source>
        <strain evidence="1">E1834</strain>
    </source>
</reference>
<proteinExistence type="predicted"/>
<sequence>MFPKFILNKDGQKMLRKGLGQLEVMENYFLKRVILKGNHRQLEEEEVILHHFQLSQSLPQHFLSILVQYEFGEHYVLLK</sequence>
<dbReference type="EMBL" id="CAVMJV010000012">
    <property type="protein sequence ID" value="CAK5046503.1"/>
    <property type="molecule type" value="Genomic_DNA"/>
</dbReference>
<name>A0ACB0YH36_MELEN</name>
<organism evidence="1 2">
    <name type="scientific">Meloidogyne enterolobii</name>
    <name type="common">Root-knot nematode worm</name>
    <name type="synonym">Meloidogyne mayaguensis</name>
    <dbReference type="NCBI Taxonomy" id="390850"/>
    <lineage>
        <taxon>Eukaryota</taxon>
        <taxon>Metazoa</taxon>
        <taxon>Ecdysozoa</taxon>
        <taxon>Nematoda</taxon>
        <taxon>Chromadorea</taxon>
        <taxon>Rhabditida</taxon>
        <taxon>Tylenchina</taxon>
        <taxon>Tylenchomorpha</taxon>
        <taxon>Tylenchoidea</taxon>
        <taxon>Meloidogynidae</taxon>
        <taxon>Meloidogyninae</taxon>
        <taxon>Meloidogyne</taxon>
    </lineage>
</organism>
<protein>
    <submittedName>
        <fullName evidence="1">Uncharacterized protein</fullName>
    </submittedName>
</protein>
<dbReference type="Proteomes" id="UP001497535">
    <property type="component" value="Unassembled WGS sequence"/>
</dbReference>
<keyword evidence="2" id="KW-1185">Reference proteome</keyword>
<evidence type="ECO:0000313" key="1">
    <source>
        <dbReference type="EMBL" id="CAK5046503.1"/>
    </source>
</evidence>
<comment type="caution">
    <text evidence="1">The sequence shown here is derived from an EMBL/GenBank/DDBJ whole genome shotgun (WGS) entry which is preliminary data.</text>
</comment>
<evidence type="ECO:0000313" key="2">
    <source>
        <dbReference type="Proteomes" id="UP001497535"/>
    </source>
</evidence>